<dbReference type="EMBL" id="BFAA01009334">
    <property type="protein sequence ID" value="GCB79278.1"/>
    <property type="molecule type" value="Genomic_DNA"/>
</dbReference>
<feature type="region of interest" description="Disordered" evidence="1">
    <location>
        <begin position="1"/>
        <end position="69"/>
    </location>
</feature>
<sequence length="69" mass="7999">KYPKKGPGRQTGKDGEKHRGIEGEKHRGSEREKHRERDRTRDVRKDKGRKQSEGRYSIDPLSSGGKRDL</sequence>
<organism evidence="2 3">
    <name type="scientific">Scyliorhinus torazame</name>
    <name type="common">Cloudy catshark</name>
    <name type="synonym">Catulus torazame</name>
    <dbReference type="NCBI Taxonomy" id="75743"/>
    <lineage>
        <taxon>Eukaryota</taxon>
        <taxon>Metazoa</taxon>
        <taxon>Chordata</taxon>
        <taxon>Craniata</taxon>
        <taxon>Vertebrata</taxon>
        <taxon>Chondrichthyes</taxon>
        <taxon>Elasmobranchii</taxon>
        <taxon>Galeomorphii</taxon>
        <taxon>Galeoidea</taxon>
        <taxon>Carcharhiniformes</taxon>
        <taxon>Scyliorhinidae</taxon>
        <taxon>Scyliorhinus</taxon>
    </lineage>
</organism>
<dbReference type="AlphaFoldDB" id="A0A401Q1P6"/>
<comment type="caution">
    <text evidence="2">The sequence shown here is derived from an EMBL/GenBank/DDBJ whole genome shotgun (WGS) entry which is preliminary data.</text>
</comment>
<accession>A0A401Q1P6</accession>
<keyword evidence="3" id="KW-1185">Reference proteome</keyword>
<evidence type="ECO:0000313" key="3">
    <source>
        <dbReference type="Proteomes" id="UP000288216"/>
    </source>
</evidence>
<evidence type="ECO:0000256" key="1">
    <source>
        <dbReference type="SAM" id="MobiDB-lite"/>
    </source>
</evidence>
<feature type="compositionally biased region" description="Basic and acidic residues" evidence="1">
    <location>
        <begin position="11"/>
        <end position="53"/>
    </location>
</feature>
<protein>
    <submittedName>
        <fullName evidence="2">Uncharacterized protein</fullName>
    </submittedName>
</protein>
<evidence type="ECO:0000313" key="2">
    <source>
        <dbReference type="EMBL" id="GCB79278.1"/>
    </source>
</evidence>
<reference evidence="2 3" key="1">
    <citation type="journal article" date="2018" name="Nat. Ecol. Evol.">
        <title>Shark genomes provide insights into elasmobranch evolution and the origin of vertebrates.</title>
        <authorList>
            <person name="Hara Y"/>
            <person name="Yamaguchi K"/>
            <person name="Onimaru K"/>
            <person name="Kadota M"/>
            <person name="Koyanagi M"/>
            <person name="Keeley SD"/>
            <person name="Tatsumi K"/>
            <person name="Tanaka K"/>
            <person name="Motone F"/>
            <person name="Kageyama Y"/>
            <person name="Nozu R"/>
            <person name="Adachi N"/>
            <person name="Nishimura O"/>
            <person name="Nakagawa R"/>
            <person name="Tanegashima C"/>
            <person name="Kiyatake I"/>
            <person name="Matsumoto R"/>
            <person name="Murakumo K"/>
            <person name="Nishida K"/>
            <person name="Terakita A"/>
            <person name="Kuratani S"/>
            <person name="Sato K"/>
            <person name="Hyodo S Kuraku.S."/>
        </authorList>
    </citation>
    <scope>NUCLEOTIDE SEQUENCE [LARGE SCALE GENOMIC DNA]</scope>
</reference>
<name>A0A401Q1P6_SCYTO</name>
<dbReference type="Proteomes" id="UP000288216">
    <property type="component" value="Unassembled WGS sequence"/>
</dbReference>
<proteinExistence type="predicted"/>
<feature type="non-terminal residue" evidence="2">
    <location>
        <position position="1"/>
    </location>
</feature>
<gene>
    <name evidence="2" type="ORF">scyTo_0015954</name>
</gene>